<name>A0ACA9KTZ6_9GLOM</name>
<dbReference type="EMBL" id="CAJVPM010002829">
    <property type="protein sequence ID" value="CAG8493373.1"/>
    <property type="molecule type" value="Genomic_DNA"/>
</dbReference>
<organism evidence="1 2">
    <name type="scientific">Scutellospora calospora</name>
    <dbReference type="NCBI Taxonomy" id="85575"/>
    <lineage>
        <taxon>Eukaryota</taxon>
        <taxon>Fungi</taxon>
        <taxon>Fungi incertae sedis</taxon>
        <taxon>Mucoromycota</taxon>
        <taxon>Glomeromycotina</taxon>
        <taxon>Glomeromycetes</taxon>
        <taxon>Diversisporales</taxon>
        <taxon>Gigasporaceae</taxon>
        <taxon>Scutellospora</taxon>
    </lineage>
</organism>
<comment type="caution">
    <text evidence="1">The sequence shown here is derived from an EMBL/GenBank/DDBJ whole genome shotgun (WGS) entry which is preliminary data.</text>
</comment>
<sequence>MASFTKGVTPSTEKYDGSSLRVLIVHTRWNYEVVEALVHGATETMTSDYNVKPENISIQSVSGSYELPFAAQQLIAASKMRSQSFDVAICIGVLIKGSTMHFEYIAEAASQGIMRASLDSRVPIVFGVLTCLNDEQALERAGLGDKKSKHNHGIDWGRCAVEMGAKNRNWMSGII</sequence>
<keyword evidence="2" id="KW-1185">Reference proteome</keyword>
<proteinExistence type="predicted"/>
<gene>
    <name evidence="1" type="ORF">SCALOS_LOCUS2923</name>
</gene>
<evidence type="ECO:0000313" key="2">
    <source>
        <dbReference type="Proteomes" id="UP000789860"/>
    </source>
</evidence>
<dbReference type="Proteomes" id="UP000789860">
    <property type="component" value="Unassembled WGS sequence"/>
</dbReference>
<reference evidence="1" key="1">
    <citation type="submission" date="2021-06" db="EMBL/GenBank/DDBJ databases">
        <authorList>
            <person name="Kallberg Y."/>
            <person name="Tangrot J."/>
            <person name="Rosling A."/>
        </authorList>
    </citation>
    <scope>NUCLEOTIDE SEQUENCE</scope>
    <source>
        <strain evidence="1">AU212A</strain>
    </source>
</reference>
<accession>A0ACA9KTZ6</accession>
<evidence type="ECO:0000313" key="1">
    <source>
        <dbReference type="EMBL" id="CAG8493373.1"/>
    </source>
</evidence>
<protein>
    <submittedName>
        <fullName evidence="1">4356_t:CDS:1</fullName>
    </submittedName>
</protein>